<dbReference type="PANTHER" id="PTHR46986">
    <property type="entry name" value="ENDORIBONUCLEASE YBEY, CHLOROPLASTIC"/>
    <property type="match status" value="1"/>
</dbReference>
<dbReference type="InterPro" id="IPR020549">
    <property type="entry name" value="YbeY_CS"/>
</dbReference>
<keyword evidence="3 9" id="KW-0698">rRNA processing</keyword>
<protein>
    <recommendedName>
        <fullName evidence="9">Endoribonuclease YbeY</fullName>
        <ecNumber evidence="9">3.1.-.-</ecNumber>
    </recommendedName>
</protein>
<evidence type="ECO:0000256" key="4">
    <source>
        <dbReference type="ARBA" id="ARBA00022722"/>
    </source>
</evidence>
<feature type="binding site" evidence="9">
    <location>
        <position position="146"/>
    </location>
    <ligand>
        <name>Zn(2+)</name>
        <dbReference type="ChEBI" id="CHEBI:29105"/>
        <note>catalytic</note>
    </ligand>
</feature>
<comment type="similarity">
    <text evidence="1 9">Belongs to the endoribonuclease YbeY family.</text>
</comment>
<evidence type="ECO:0000313" key="10">
    <source>
        <dbReference type="EMBL" id="OLN30469.1"/>
    </source>
</evidence>
<evidence type="ECO:0000256" key="2">
    <source>
        <dbReference type="ARBA" id="ARBA00022517"/>
    </source>
</evidence>
<dbReference type="EMBL" id="MLBF01000024">
    <property type="protein sequence ID" value="OLN30469.1"/>
    <property type="molecule type" value="Genomic_DNA"/>
</dbReference>
<dbReference type="InterPro" id="IPR002036">
    <property type="entry name" value="YbeY"/>
</dbReference>
<dbReference type="SUPFAM" id="SSF55486">
    <property type="entry name" value="Metalloproteases ('zincins'), catalytic domain"/>
    <property type="match status" value="1"/>
</dbReference>
<feature type="binding site" evidence="9">
    <location>
        <position position="140"/>
    </location>
    <ligand>
        <name>Zn(2+)</name>
        <dbReference type="ChEBI" id="CHEBI:29105"/>
        <note>catalytic</note>
    </ligand>
</feature>
<evidence type="ECO:0000256" key="3">
    <source>
        <dbReference type="ARBA" id="ARBA00022552"/>
    </source>
</evidence>
<dbReference type="GO" id="GO:0006364">
    <property type="term" value="P:rRNA processing"/>
    <property type="evidence" value="ECO:0007669"/>
    <property type="project" value="UniProtKB-UniRule"/>
</dbReference>
<keyword evidence="4 9" id="KW-0540">Nuclease</keyword>
<dbReference type="AlphaFoldDB" id="A0A1Q8QSZ0"/>
<evidence type="ECO:0000313" key="11">
    <source>
        <dbReference type="Proteomes" id="UP000186102"/>
    </source>
</evidence>
<keyword evidence="6 9" id="KW-0255">Endonuclease</keyword>
<accession>A0A1Q8QSZ0</accession>
<dbReference type="STRING" id="1888891.DSOL_3033"/>
<dbReference type="GO" id="GO:0004521">
    <property type="term" value="F:RNA endonuclease activity"/>
    <property type="evidence" value="ECO:0007669"/>
    <property type="project" value="UniProtKB-UniRule"/>
</dbReference>
<keyword evidence="7 9" id="KW-0378">Hydrolase</keyword>
<dbReference type="PANTHER" id="PTHR46986:SF1">
    <property type="entry name" value="ENDORIBONUCLEASE YBEY, CHLOROPLASTIC"/>
    <property type="match status" value="1"/>
</dbReference>
<comment type="subcellular location">
    <subcellularLocation>
        <location evidence="9">Cytoplasm</location>
    </subcellularLocation>
</comment>
<comment type="cofactor">
    <cofactor evidence="9">
        <name>Zn(2+)</name>
        <dbReference type="ChEBI" id="CHEBI:29105"/>
    </cofactor>
    <text evidence="9">Binds 1 zinc ion.</text>
</comment>
<dbReference type="EC" id="3.1.-.-" evidence="9"/>
<name>A0A1Q8QSZ0_9FIRM</name>
<dbReference type="PROSITE" id="PS01306">
    <property type="entry name" value="UPF0054"/>
    <property type="match status" value="1"/>
</dbReference>
<dbReference type="InterPro" id="IPR023091">
    <property type="entry name" value="MetalPrtase_cat_dom_sf_prd"/>
</dbReference>
<dbReference type="GO" id="GO:0004222">
    <property type="term" value="F:metalloendopeptidase activity"/>
    <property type="evidence" value="ECO:0007669"/>
    <property type="project" value="InterPro"/>
</dbReference>
<comment type="function">
    <text evidence="9">Single strand-specific metallo-endoribonuclease involved in late-stage 70S ribosome quality control and in maturation of the 3' terminus of the 16S rRNA.</text>
</comment>
<gene>
    <name evidence="9" type="primary">ybeY</name>
    <name evidence="10" type="ORF">DSOL_3033</name>
</gene>
<dbReference type="Gene3D" id="3.40.390.30">
    <property type="entry name" value="Metalloproteases ('zincins'), catalytic domain"/>
    <property type="match status" value="1"/>
</dbReference>
<dbReference type="GO" id="GO:0008270">
    <property type="term" value="F:zinc ion binding"/>
    <property type="evidence" value="ECO:0007669"/>
    <property type="project" value="UniProtKB-UniRule"/>
</dbReference>
<keyword evidence="9" id="KW-0963">Cytoplasm</keyword>
<keyword evidence="5 9" id="KW-0479">Metal-binding</keyword>
<keyword evidence="8 9" id="KW-0862">Zinc</keyword>
<evidence type="ECO:0000256" key="1">
    <source>
        <dbReference type="ARBA" id="ARBA00010875"/>
    </source>
</evidence>
<evidence type="ECO:0000256" key="9">
    <source>
        <dbReference type="HAMAP-Rule" id="MF_00009"/>
    </source>
</evidence>
<keyword evidence="11" id="KW-1185">Reference proteome</keyword>
<reference evidence="10 11" key="1">
    <citation type="submission" date="2016-09" db="EMBL/GenBank/DDBJ databases">
        <title>Complete genome of Desulfosporosinus sp. OL.</title>
        <authorList>
            <person name="Mardanov A."/>
            <person name="Beletsky A."/>
            <person name="Panova A."/>
            <person name="Karnachuk O."/>
            <person name="Ravin N."/>
        </authorList>
    </citation>
    <scope>NUCLEOTIDE SEQUENCE [LARGE SCALE GENOMIC DNA]</scope>
    <source>
        <strain evidence="10 11">OL</strain>
    </source>
</reference>
<proteinExistence type="inferred from homology"/>
<comment type="caution">
    <text evidence="10">The sequence shown here is derived from an EMBL/GenBank/DDBJ whole genome shotgun (WGS) entry which is preliminary data.</text>
</comment>
<feature type="binding site" evidence="9">
    <location>
        <position position="136"/>
    </location>
    <ligand>
        <name>Zn(2+)</name>
        <dbReference type="ChEBI" id="CHEBI:29105"/>
        <note>catalytic</note>
    </ligand>
</feature>
<organism evidence="10 11">
    <name type="scientific">Desulfosporosinus metallidurans</name>
    <dbReference type="NCBI Taxonomy" id="1888891"/>
    <lineage>
        <taxon>Bacteria</taxon>
        <taxon>Bacillati</taxon>
        <taxon>Bacillota</taxon>
        <taxon>Clostridia</taxon>
        <taxon>Eubacteriales</taxon>
        <taxon>Desulfitobacteriaceae</taxon>
        <taxon>Desulfosporosinus</taxon>
    </lineage>
</organism>
<dbReference type="NCBIfam" id="TIGR00043">
    <property type="entry name" value="rRNA maturation RNase YbeY"/>
    <property type="match status" value="1"/>
</dbReference>
<dbReference type="GO" id="GO:0005737">
    <property type="term" value="C:cytoplasm"/>
    <property type="evidence" value="ECO:0007669"/>
    <property type="project" value="UniProtKB-SubCell"/>
</dbReference>
<evidence type="ECO:0000256" key="5">
    <source>
        <dbReference type="ARBA" id="ARBA00022723"/>
    </source>
</evidence>
<dbReference type="Pfam" id="PF02130">
    <property type="entry name" value="YbeY"/>
    <property type="match status" value="1"/>
</dbReference>
<keyword evidence="2 9" id="KW-0690">Ribosome biogenesis</keyword>
<dbReference type="HAMAP" id="MF_00009">
    <property type="entry name" value="Endoribonucl_YbeY"/>
    <property type="match status" value="1"/>
</dbReference>
<sequence>MALFCLNKNGFTRKYVILDVSWEEDTILLERREPLAVLLEQAIKEAIHLSGGPEEAEVSLMLVDDQRIHELNRDYRGVDHSTDVLSFALQDETDEPDSEFEDEMLGDIVISVERAREQAGDYGHSFEREIVYLAVHGTLHLLGYDHEEESDKQEMRSKEEEVMAILGLERI</sequence>
<evidence type="ECO:0000256" key="8">
    <source>
        <dbReference type="ARBA" id="ARBA00022833"/>
    </source>
</evidence>
<evidence type="ECO:0000256" key="6">
    <source>
        <dbReference type="ARBA" id="ARBA00022759"/>
    </source>
</evidence>
<dbReference type="Proteomes" id="UP000186102">
    <property type="component" value="Unassembled WGS sequence"/>
</dbReference>
<evidence type="ECO:0000256" key="7">
    <source>
        <dbReference type="ARBA" id="ARBA00022801"/>
    </source>
</evidence>